<dbReference type="Gene3D" id="3.40.50.720">
    <property type="entry name" value="NAD(P)-binding Rossmann-like Domain"/>
    <property type="match status" value="1"/>
</dbReference>
<dbReference type="OMA" id="MTPHGSF"/>
<proteinExistence type="inferred from homology"/>
<evidence type="ECO:0000259" key="4">
    <source>
        <dbReference type="SMART" id="SM00829"/>
    </source>
</evidence>
<evidence type="ECO:0000256" key="1">
    <source>
        <dbReference type="ARBA" id="ARBA00008072"/>
    </source>
</evidence>
<dbReference type="AlphaFoldDB" id="A0A8H6DSM5"/>
<dbReference type="InterPro" id="IPR013154">
    <property type="entry name" value="ADH-like_N"/>
</dbReference>
<comment type="similarity">
    <text evidence="1">Belongs to the zinc-containing alcohol dehydrogenase family.</text>
</comment>
<evidence type="ECO:0000256" key="3">
    <source>
        <dbReference type="ARBA" id="ARBA00023002"/>
    </source>
</evidence>
<keyword evidence="3" id="KW-0560">Oxidoreductase</keyword>
<dbReference type="SUPFAM" id="SSF51735">
    <property type="entry name" value="NAD(P)-binding Rossmann-fold domains"/>
    <property type="match status" value="1"/>
</dbReference>
<gene>
    <name evidence="5" type="ORF">GGP41_004602</name>
</gene>
<dbReference type="EMBL" id="WNKQ01000015">
    <property type="protein sequence ID" value="KAF5846557.1"/>
    <property type="molecule type" value="Genomic_DNA"/>
</dbReference>
<evidence type="ECO:0000256" key="2">
    <source>
        <dbReference type="ARBA" id="ARBA00011245"/>
    </source>
</evidence>
<protein>
    <recommendedName>
        <fullName evidence="4">Enoyl reductase (ER) domain-containing protein</fullName>
    </recommendedName>
</protein>
<dbReference type="GO" id="GO:0016651">
    <property type="term" value="F:oxidoreductase activity, acting on NAD(P)H"/>
    <property type="evidence" value="ECO:0007669"/>
    <property type="project" value="InterPro"/>
</dbReference>
<organism evidence="5 6">
    <name type="scientific">Cochliobolus sativus</name>
    <name type="common">Common root rot and spot blotch fungus</name>
    <name type="synonym">Bipolaris sorokiniana</name>
    <dbReference type="NCBI Taxonomy" id="45130"/>
    <lineage>
        <taxon>Eukaryota</taxon>
        <taxon>Fungi</taxon>
        <taxon>Dikarya</taxon>
        <taxon>Ascomycota</taxon>
        <taxon>Pezizomycotina</taxon>
        <taxon>Dothideomycetes</taxon>
        <taxon>Pleosporomycetidae</taxon>
        <taxon>Pleosporales</taxon>
        <taxon>Pleosporineae</taxon>
        <taxon>Pleosporaceae</taxon>
        <taxon>Bipolaris</taxon>
    </lineage>
</organism>
<feature type="domain" description="Enoyl reductase (ER)" evidence="4">
    <location>
        <begin position="9"/>
        <end position="326"/>
    </location>
</feature>
<comment type="caution">
    <text evidence="5">The sequence shown here is derived from an EMBL/GenBank/DDBJ whole genome shotgun (WGS) entry which is preliminary data.</text>
</comment>
<dbReference type="InterPro" id="IPR020843">
    <property type="entry name" value="ER"/>
</dbReference>
<evidence type="ECO:0000313" key="6">
    <source>
        <dbReference type="Proteomes" id="UP000624244"/>
    </source>
</evidence>
<accession>A0A8H6DSM5</accession>
<dbReference type="Pfam" id="PF08240">
    <property type="entry name" value="ADH_N"/>
    <property type="match status" value="1"/>
</dbReference>
<dbReference type="InterPro" id="IPR036291">
    <property type="entry name" value="NAD(P)-bd_dom_sf"/>
</dbReference>
<dbReference type="Gene3D" id="3.90.180.10">
    <property type="entry name" value="Medium-chain alcohol dehydrogenases, catalytic domain"/>
    <property type="match status" value="1"/>
</dbReference>
<dbReference type="InterPro" id="IPR011032">
    <property type="entry name" value="GroES-like_sf"/>
</dbReference>
<dbReference type="SMART" id="SM00829">
    <property type="entry name" value="PKS_ER"/>
    <property type="match status" value="1"/>
</dbReference>
<dbReference type="CDD" id="cd08249">
    <property type="entry name" value="enoyl_reductase_like"/>
    <property type="match status" value="1"/>
</dbReference>
<dbReference type="PANTHER" id="PTHR45348:SF5">
    <property type="entry name" value="OXIDOREDUCTASE, PUTATIVE (AFU_ORTHOLOGUE AFUA_8G01420)-RELATED"/>
    <property type="match status" value="1"/>
</dbReference>
<dbReference type="Proteomes" id="UP000624244">
    <property type="component" value="Unassembled WGS sequence"/>
</dbReference>
<evidence type="ECO:0000313" key="5">
    <source>
        <dbReference type="EMBL" id="KAF5846557.1"/>
    </source>
</evidence>
<dbReference type="InterPro" id="IPR047122">
    <property type="entry name" value="Trans-enoyl_RdTase-like"/>
</dbReference>
<reference evidence="5" key="1">
    <citation type="submission" date="2019-11" db="EMBL/GenBank/DDBJ databases">
        <title>Bipolaris sorokiniana Genome sequencing.</title>
        <authorList>
            <person name="Wang H."/>
        </authorList>
    </citation>
    <scope>NUCLEOTIDE SEQUENCE</scope>
</reference>
<dbReference type="SUPFAM" id="SSF50129">
    <property type="entry name" value="GroES-like"/>
    <property type="match status" value="1"/>
</dbReference>
<comment type="subunit">
    <text evidence="2">Monomer.</text>
</comment>
<dbReference type="PANTHER" id="PTHR45348">
    <property type="entry name" value="HYPOTHETICAL OXIDOREDUCTASE (EUROFUNG)"/>
    <property type="match status" value="1"/>
</dbReference>
<name>A0A8H6DSM5_COCSA</name>
<sequence length="335" mass="35980">MKEAQVSKGTVVVIKDVEIPQPGPKQVVIKVVVSGTNPKDWKLPEVGIQNDANTGDDIAGYVHSVGSEVYEFKPGDRVASFHEMMTPGGSFAEYAVGWQHTTFHIPKSVSFEEAATIPLAAMTSAIGLQLRLGLPDPWTPVSDGKKLPLVVYGGASAVGAFAIKIARKANIHPIIAVAGRGISYVETLLDRSKGDTIVDYRGGDDAVVKGIRDALQGEKLTHALDAVSEHSSYLNIAKVLEPHGTIALVLPGKEYKDLPETVTVTMTMVASAHAEDADFAHVMFRWMARGLQEGWFKGHPFEVVPGGLQGVETGLRNLKEGKASAVKYVYKIGEE</sequence>